<comment type="caution">
    <text evidence="2">The sequence shown here is derived from an EMBL/GenBank/DDBJ whole genome shotgun (WGS) entry which is preliminary data.</text>
</comment>
<protein>
    <submittedName>
        <fullName evidence="2">Uncharacterized protein</fullName>
    </submittedName>
</protein>
<dbReference type="OrthoDB" id="2323426at2759"/>
<evidence type="ECO:0000313" key="3">
    <source>
        <dbReference type="Proteomes" id="UP000266861"/>
    </source>
</evidence>
<feature type="region of interest" description="Disordered" evidence="1">
    <location>
        <begin position="394"/>
        <end position="414"/>
    </location>
</feature>
<name>A0A397JMC0_9GLOM</name>
<evidence type="ECO:0000256" key="1">
    <source>
        <dbReference type="SAM" id="MobiDB-lite"/>
    </source>
</evidence>
<dbReference type="EMBL" id="PQFF01000011">
    <property type="protein sequence ID" value="RHZ89505.1"/>
    <property type="molecule type" value="Genomic_DNA"/>
</dbReference>
<accession>A0A397JMC0</accession>
<gene>
    <name evidence="2" type="ORF">Glove_13g301</name>
</gene>
<sequence length="444" mass="52715">MDIKSSLDDFLADENFDNKSLISFLLYCCIQECVNFQDKRMENIIKRQYFKKCERINLDEDKFIIIFKSLETYYIQNKFLEYAEVLRRHINIKNEALNNVYNMKINEEIRSVFHPIFNLKGNEELPVAIITLAKHYNTNPPKTNSLISSGIIYKNELKNDVILMKKLKRYRKMVFEDCLFQRKALPDSLKNYILTNLNQETVDFPENLVFDEKKKCINALILITKLKNIWENNMYLERNEKISEPTFTHQFVTHFVDYLMSGLKSVNSSWSNVESQATRNRNNQEGPKKFPDIFLFYKSECEELINFHYEFVFLEVSGGPFSNDSAAVHNHIKDDRIRLAKFCKDSFDHIFIKTKIANKYDFRNLKLYAFHIRIKKTSDTIRLIDLMILNDDNSSNESHQNEESSLIKTQFTPPQKKEKKIKKAKTYNYPCLKFCFNLSLVFMK</sequence>
<proteinExistence type="predicted"/>
<reference evidence="2 3" key="1">
    <citation type="submission" date="2018-08" db="EMBL/GenBank/DDBJ databases">
        <title>Genome and evolution of the arbuscular mycorrhizal fungus Diversispora epigaea (formerly Glomus versiforme) and its bacterial endosymbionts.</title>
        <authorList>
            <person name="Sun X."/>
            <person name="Fei Z."/>
            <person name="Harrison M."/>
        </authorList>
    </citation>
    <scope>NUCLEOTIDE SEQUENCE [LARGE SCALE GENOMIC DNA]</scope>
    <source>
        <strain evidence="2 3">IT104</strain>
    </source>
</reference>
<dbReference type="AlphaFoldDB" id="A0A397JMC0"/>
<keyword evidence="3" id="KW-1185">Reference proteome</keyword>
<organism evidence="2 3">
    <name type="scientific">Diversispora epigaea</name>
    <dbReference type="NCBI Taxonomy" id="1348612"/>
    <lineage>
        <taxon>Eukaryota</taxon>
        <taxon>Fungi</taxon>
        <taxon>Fungi incertae sedis</taxon>
        <taxon>Mucoromycota</taxon>
        <taxon>Glomeromycotina</taxon>
        <taxon>Glomeromycetes</taxon>
        <taxon>Diversisporales</taxon>
        <taxon>Diversisporaceae</taxon>
        <taxon>Diversispora</taxon>
    </lineage>
</organism>
<evidence type="ECO:0000313" key="2">
    <source>
        <dbReference type="EMBL" id="RHZ89505.1"/>
    </source>
</evidence>
<dbReference type="Proteomes" id="UP000266861">
    <property type="component" value="Unassembled WGS sequence"/>
</dbReference>